<dbReference type="Gene3D" id="3.30.2120.10">
    <property type="entry name" value="Bacillus phage protein-like"/>
    <property type="match status" value="1"/>
</dbReference>
<proteinExistence type="predicted"/>
<dbReference type="InterPro" id="IPR028985">
    <property type="entry name" value="Bacillus_phage_prot-like"/>
</dbReference>
<name>A0ABW1ILH9_9BACL</name>
<keyword evidence="2" id="KW-1185">Reference proteome</keyword>
<organism evidence="1 2">
    <name type="scientific">Marinicrinis lubricantis</name>
    <dbReference type="NCBI Taxonomy" id="2086470"/>
    <lineage>
        <taxon>Bacteria</taxon>
        <taxon>Bacillati</taxon>
        <taxon>Bacillota</taxon>
        <taxon>Bacilli</taxon>
        <taxon>Bacillales</taxon>
        <taxon>Paenibacillaceae</taxon>
    </lineage>
</organism>
<accession>A0ABW1ILH9</accession>
<reference evidence="2" key="1">
    <citation type="journal article" date="2019" name="Int. J. Syst. Evol. Microbiol.">
        <title>The Global Catalogue of Microorganisms (GCM) 10K type strain sequencing project: providing services to taxonomists for standard genome sequencing and annotation.</title>
        <authorList>
            <consortium name="The Broad Institute Genomics Platform"/>
            <consortium name="The Broad Institute Genome Sequencing Center for Infectious Disease"/>
            <person name="Wu L."/>
            <person name="Ma J."/>
        </authorList>
    </citation>
    <scope>NUCLEOTIDE SEQUENCE [LARGE SCALE GENOMIC DNA]</scope>
    <source>
        <strain evidence="2">CCM 8749</strain>
    </source>
</reference>
<dbReference type="EMBL" id="JBHSQV010000032">
    <property type="protein sequence ID" value="MFC5985869.1"/>
    <property type="molecule type" value="Genomic_DNA"/>
</dbReference>
<protein>
    <submittedName>
        <fullName evidence="1">Uncharacterized protein</fullName>
    </submittedName>
</protein>
<dbReference type="Proteomes" id="UP001596250">
    <property type="component" value="Unassembled WGS sequence"/>
</dbReference>
<evidence type="ECO:0000313" key="1">
    <source>
        <dbReference type="EMBL" id="MFC5985869.1"/>
    </source>
</evidence>
<evidence type="ECO:0000313" key="2">
    <source>
        <dbReference type="Proteomes" id="UP001596250"/>
    </source>
</evidence>
<comment type="caution">
    <text evidence="1">The sequence shown here is derived from an EMBL/GenBank/DDBJ whole genome shotgun (WGS) entry which is preliminary data.</text>
</comment>
<dbReference type="RefSeq" id="WP_379893123.1">
    <property type="nucleotide sequence ID" value="NZ_CBCSCT010000013.1"/>
</dbReference>
<gene>
    <name evidence="1" type="ORF">ACFPXP_05420</name>
</gene>
<sequence>MSESIEKIRRQLKEKQLHRIREMECGRALDALVAEYVFGYHVIEMGDGDEQDFVYRKNASIKGKIGSDELERVPNYSTVIYSAMQILNAFQYWKLEQRTEGVTALLSNQEGIASHAALHPGMAYAALPEAVCKSALVARVEENRLIEPLLEDD</sequence>